<dbReference type="PANTHER" id="PTHR43861">
    <property type="entry name" value="TRANS-ACONITATE 2-METHYLTRANSFERASE-RELATED"/>
    <property type="match status" value="1"/>
</dbReference>
<dbReference type="KEGG" id="blr:BRLA_c003020"/>
<dbReference type="InterPro" id="IPR013630">
    <property type="entry name" value="Methyltransf_Zn-bd_dom_put"/>
</dbReference>
<feature type="domain" description="C-methyltransferase" evidence="2">
    <location>
        <begin position="246"/>
        <end position="404"/>
    </location>
</feature>
<dbReference type="Pfam" id="PF08484">
    <property type="entry name" value="Methyltransf_14"/>
    <property type="match status" value="1"/>
</dbReference>
<dbReference type="eggNOG" id="COG2227">
    <property type="taxonomic scope" value="Bacteria"/>
</dbReference>
<name>A0A075QW94_BRELA</name>
<proteinExistence type="predicted"/>
<accession>A0A075QW94</accession>
<dbReference type="STRING" id="1042163.BRLA_c003020"/>
<dbReference type="AlphaFoldDB" id="A0A075QW94"/>
<dbReference type="SUPFAM" id="SSF53335">
    <property type="entry name" value="S-adenosyl-L-methionine-dependent methyltransferases"/>
    <property type="match status" value="1"/>
</dbReference>
<dbReference type="Pfam" id="PF08421">
    <property type="entry name" value="Methyltransf_13"/>
    <property type="match status" value="1"/>
</dbReference>
<evidence type="ECO:0000313" key="3">
    <source>
        <dbReference type="EMBL" id="AIG24697.1"/>
    </source>
</evidence>
<protein>
    <submittedName>
        <fullName evidence="3">Uncharacterized protein</fullName>
    </submittedName>
</protein>
<dbReference type="EMBL" id="CP007806">
    <property type="protein sequence ID" value="AIG24697.1"/>
    <property type="molecule type" value="Genomic_DNA"/>
</dbReference>
<organism evidence="3 4">
    <name type="scientific">Brevibacillus laterosporus LMG 15441</name>
    <dbReference type="NCBI Taxonomy" id="1042163"/>
    <lineage>
        <taxon>Bacteria</taxon>
        <taxon>Bacillati</taxon>
        <taxon>Bacillota</taxon>
        <taxon>Bacilli</taxon>
        <taxon>Bacillales</taxon>
        <taxon>Paenibacillaceae</taxon>
        <taxon>Brevibacillus</taxon>
    </lineage>
</organism>
<feature type="domain" description="Methyltransferase putative zinc binding" evidence="1">
    <location>
        <begin position="6"/>
        <end position="67"/>
    </location>
</feature>
<evidence type="ECO:0000259" key="2">
    <source>
        <dbReference type="Pfam" id="PF08484"/>
    </source>
</evidence>
<dbReference type="RefSeq" id="WP_003333666.1">
    <property type="nucleotide sequence ID" value="NZ_CP007806.1"/>
</dbReference>
<dbReference type="Gene3D" id="3.40.50.720">
    <property type="entry name" value="NAD(P)-binding Rossmann-like Domain"/>
    <property type="match status" value="1"/>
</dbReference>
<dbReference type="Gene3D" id="6.10.250.3100">
    <property type="match status" value="1"/>
</dbReference>
<dbReference type="PANTHER" id="PTHR43861:SF5">
    <property type="entry name" value="BLL5978 PROTEIN"/>
    <property type="match status" value="1"/>
</dbReference>
<reference evidence="3 4" key="1">
    <citation type="journal article" date="2011" name="J. Bacteriol.">
        <title>Genome sequence of Brevibacillus laterosporus LMG 15441, a pathogen of invertebrates.</title>
        <authorList>
            <person name="Djukic M."/>
            <person name="Poehlein A."/>
            <person name="Thurmer A."/>
            <person name="Daniel R."/>
        </authorList>
    </citation>
    <scope>NUCLEOTIDE SEQUENCE [LARGE SCALE GENOMIC DNA]</scope>
    <source>
        <strain evidence="3 4">LMG 15441</strain>
    </source>
</reference>
<keyword evidence="4" id="KW-1185">Reference proteome</keyword>
<dbReference type="InterPro" id="IPR013691">
    <property type="entry name" value="MeTrfase_14"/>
</dbReference>
<evidence type="ECO:0000259" key="1">
    <source>
        <dbReference type="Pfam" id="PF08421"/>
    </source>
</evidence>
<dbReference type="Gene3D" id="3.40.50.150">
    <property type="entry name" value="Vaccinia Virus protein VP39"/>
    <property type="match status" value="1"/>
</dbReference>
<evidence type="ECO:0000313" key="4">
    <source>
        <dbReference type="Proteomes" id="UP000005850"/>
    </source>
</evidence>
<dbReference type="HOGENOM" id="CLU_038800_1_0_9"/>
<dbReference type="InterPro" id="IPR038576">
    <property type="entry name" value="Methyltransf_Zn-bd_dom_put_sf"/>
</dbReference>
<dbReference type="Proteomes" id="UP000005850">
    <property type="component" value="Chromosome"/>
</dbReference>
<sequence>MSDKKCRFCNSLLTHSFLDLGVSPLANSFISPDRVDDMEPFYPLHAYVCDKCFLVQVGQFESPDQIFNHYLYFSSYSSSWLSHAQKYTEMAIARFHLHHHSQVIEIASNDGYLLQYFHKHNIRTLGIEPAKNLAKICNDKGIPTRADFFGERLAKQLVQEGYKGDLIVANNVLAHVPELHDFIAGLKILLQPNGMITIEFPHVLQLILGKQFDTIYHEHFSYFSLLSVQSILSSHELKVVDVEEIPTHGGSLRLFVKHSKDKEPIQPSVAKILEKEQEHGLHQLSTYLEFSKKVEQMKIDILSFFIKAHNMKKKIVGYGAPAKGNTLLHFCGIGKELLPYTVDQNPHKQGLILPGSRIPIKNPDEIKRTQPDFVLILPWNVKAEIMDECSYIRKWGGKFVVFVPEVEVL</sequence>
<gene>
    <name evidence="3" type="ORF">BRLA_c003020</name>
</gene>
<dbReference type="Gene3D" id="6.20.50.110">
    <property type="entry name" value="Methyltransferase, zinc-binding domain"/>
    <property type="match status" value="1"/>
</dbReference>
<dbReference type="InterPro" id="IPR029063">
    <property type="entry name" value="SAM-dependent_MTases_sf"/>
</dbReference>
<dbReference type="Pfam" id="PF13489">
    <property type="entry name" value="Methyltransf_23"/>
    <property type="match status" value="1"/>
</dbReference>